<keyword evidence="1" id="KW-1133">Transmembrane helix</keyword>
<accession>A0A964BS06</accession>
<keyword evidence="3" id="KW-1185">Reference proteome</keyword>
<dbReference type="EMBL" id="JADWDC010000047">
    <property type="protein sequence ID" value="MCC0178579.1"/>
    <property type="molecule type" value="Genomic_DNA"/>
</dbReference>
<evidence type="ECO:0000256" key="1">
    <source>
        <dbReference type="SAM" id="Phobius"/>
    </source>
</evidence>
<comment type="caution">
    <text evidence="2">The sequence shown here is derived from an EMBL/GenBank/DDBJ whole genome shotgun (WGS) entry which is preliminary data.</text>
</comment>
<protein>
    <submittedName>
        <fullName evidence="2">Uncharacterized protein</fullName>
    </submittedName>
</protein>
<evidence type="ECO:0000313" key="3">
    <source>
        <dbReference type="Proteomes" id="UP000729733"/>
    </source>
</evidence>
<proteinExistence type="predicted"/>
<gene>
    <name evidence="2" type="ORF">I4641_16515</name>
</gene>
<sequence>MEGQGAKIGSTAIIWSLATGMMAISIPIVKMTSTGIILPLAVVVGVSISTIAIWLSGWFN</sequence>
<reference evidence="2" key="1">
    <citation type="journal article" date="2021" name="Antonie Van Leeuwenhoek">
        <title>Draft genome and description of Waterburya agarophytonicola gen. nov. sp. nov. (Pleurocapsales, Cyanobacteria): a seaweed symbiont.</title>
        <authorList>
            <person name="Bonthond G."/>
            <person name="Shalygin S."/>
            <person name="Bayer T."/>
            <person name="Weinberger F."/>
        </authorList>
    </citation>
    <scope>NUCLEOTIDE SEQUENCE</scope>
    <source>
        <strain evidence="2">KI4</strain>
    </source>
</reference>
<dbReference type="AlphaFoldDB" id="A0A964BS06"/>
<dbReference type="Proteomes" id="UP000729733">
    <property type="component" value="Unassembled WGS sequence"/>
</dbReference>
<keyword evidence="1" id="KW-0812">Transmembrane</keyword>
<feature type="transmembrane region" description="Helical" evidence="1">
    <location>
        <begin position="12"/>
        <end position="29"/>
    </location>
</feature>
<dbReference type="RefSeq" id="WP_229641679.1">
    <property type="nucleotide sequence ID" value="NZ_JADWDC010000047.1"/>
</dbReference>
<organism evidence="2 3">
    <name type="scientific">Waterburya agarophytonicola KI4</name>
    <dbReference type="NCBI Taxonomy" id="2874699"/>
    <lineage>
        <taxon>Bacteria</taxon>
        <taxon>Bacillati</taxon>
        <taxon>Cyanobacteriota</taxon>
        <taxon>Cyanophyceae</taxon>
        <taxon>Pleurocapsales</taxon>
        <taxon>Hyellaceae</taxon>
        <taxon>Waterburya</taxon>
        <taxon>Waterburya agarophytonicola</taxon>
    </lineage>
</organism>
<keyword evidence="1" id="KW-0472">Membrane</keyword>
<evidence type="ECO:0000313" key="2">
    <source>
        <dbReference type="EMBL" id="MCC0178579.1"/>
    </source>
</evidence>
<feature type="transmembrane region" description="Helical" evidence="1">
    <location>
        <begin position="36"/>
        <end position="59"/>
    </location>
</feature>
<name>A0A964BS06_9CYAN</name>